<evidence type="ECO:0000313" key="5">
    <source>
        <dbReference type="EMBL" id="MBG6091031.1"/>
    </source>
</evidence>
<evidence type="ECO:0000259" key="4">
    <source>
        <dbReference type="Pfam" id="PF21761"/>
    </source>
</evidence>
<dbReference type="GO" id="GO:0031491">
    <property type="term" value="F:nucleosome binding"/>
    <property type="evidence" value="ECO:0007669"/>
    <property type="project" value="TreeGrafter"/>
</dbReference>
<dbReference type="GO" id="GO:0000785">
    <property type="term" value="C:chromatin"/>
    <property type="evidence" value="ECO:0007669"/>
    <property type="project" value="TreeGrafter"/>
</dbReference>
<dbReference type="GO" id="GO:0016491">
    <property type="term" value="F:oxidoreductase activity"/>
    <property type="evidence" value="ECO:0007669"/>
    <property type="project" value="UniProtKB-KW"/>
</dbReference>
<dbReference type="GO" id="GO:0050661">
    <property type="term" value="F:NADP binding"/>
    <property type="evidence" value="ECO:0007669"/>
    <property type="project" value="InterPro"/>
</dbReference>
<dbReference type="PANTHER" id="PTHR43580">
    <property type="entry name" value="OXIDOREDUCTASE GLYR1-RELATED"/>
    <property type="match status" value="1"/>
</dbReference>
<dbReference type="Pfam" id="PF21761">
    <property type="entry name" value="RedAm-like_C"/>
    <property type="match status" value="1"/>
</dbReference>
<dbReference type="InterPro" id="IPR051265">
    <property type="entry name" value="HIBADH-related_NP60_sf"/>
</dbReference>
<dbReference type="InterPro" id="IPR036291">
    <property type="entry name" value="NAD(P)-bd_dom_sf"/>
</dbReference>
<comment type="caution">
    <text evidence="5">The sequence shown here is derived from an EMBL/GenBank/DDBJ whole genome shotgun (WGS) entry which is preliminary data.</text>
</comment>
<organism evidence="5 6">
    <name type="scientific">Actinomadura viridis</name>
    <dbReference type="NCBI Taxonomy" id="58110"/>
    <lineage>
        <taxon>Bacteria</taxon>
        <taxon>Bacillati</taxon>
        <taxon>Actinomycetota</taxon>
        <taxon>Actinomycetes</taxon>
        <taxon>Streptosporangiales</taxon>
        <taxon>Thermomonosporaceae</taxon>
        <taxon>Actinomadura</taxon>
    </lineage>
</organism>
<gene>
    <name evidence="5" type="ORF">IW256_005144</name>
</gene>
<dbReference type="InterPro" id="IPR013328">
    <property type="entry name" value="6PGD_dom2"/>
</dbReference>
<dbReference type="InterPro" id="IPR048666">
    <property type="entry name" value="RedAm-like_C"/>
</dbReference>
<dbReference type="InterPro" id="IPR006115">
    <property type="entry name" value="6PGDH_NADP-bd"/>
</dbReference>
<evidence type="ECO:0000313" key="6">
    <source>
        <dbReference type="Proteomes" id="UP000614047"/>
    </source>
</evidence>
<feature type="domain" description="6-phosphogluconate dehydrogenase NADP-binding" evidence="3">
    <location>
        <begin position="14"/>
        <end position="161"/>
    </location>
</feature>
<sequence>MTTTLETTGTRTPVTVIGLGEMGTALAGAFLEGGHPTTVWNRTPERADALVAKGARRAATVRDAVAAGPLVVVNVKGNAVARELLESAGDALAGRAVVNLTDGTSAEVREVARWAEGQGAEYLHGQIMTIAPAIGHPDSVVFYGGASTVYDRLHPALRLLGGRGSLIADDPGAPVLYGMAVHGVMWGTLNGFLHAAALLSDEGIELGRFLESAGASVSALVSFLPSIADAVDRDDHAVEYGALKHHLPSLEDLVRESRARGIDDEFPAYTLDLVAKAIGEGHADDNYSRLIEHFARR</sequence>
<keyword evidence="6" id="KW-1185">Reference proteome</keyword>
<dbReference type="Gene3D" id="3.40.50.720">
    <property type="entry name" value="NAD(P)-binding Rossmann-like Domain"/>
    <property type="match status" value="1"/>
</dbReference>
<dbReference type="SUPFAM" id="SSF51735">
    <property type="entry name" value="NAD(P)-binding Rossmann-fold domains"/>
    <property type="match status" value="1"/>
</dbReference>
<dbReference type="PANTHER" id="PTHR43580:SF2">
    <property type="entry name" value="CYTOKINE-LIKE NUCLEAR FACTOR N-PAC"/>
    <property type="match status" value="1"/>
</dbReference>
<accession>A0A931DNV3</accession>
<dbReference type="EMBL" id="JADOUA010000001">
    <property type="protein sequence ID" value="MBG6091031.1"/>
    <property type="molecule type" value="Genomic_DNA"/>
</dbReference>
<keyword evidence="2" id="KW-0560">Oxidoreductase</keyword>
<proteinExistence type="inferred from homology"/>
<dbReference type="PIRSF" id="PIRSF000103">
    <property type="entry name" value="HIBADH"/>
    <property type="match status" value="1"/>
</dbReference>
<dbReference type="Gene3D" id="1.10.1040.10">
    <property type="entry name" value="N-(1-d-carboxylethyl)-l-norvaline Dehydrogenase, domain 2"/>
    <property type="match status" value="1"/>
</dbReference>
<evidence type="ECO:0000256" key="2">
    <source>
        <dbReference type="ARBA" id="ARBA00023002"/>
    </source>
</evidence>
<dbReference type="AlphaFoldDB" id="A0A931DNV3"/>
<dbReference type="RefSeq" id="WP_197013403.1">
    <property type="nucleotide sequence ID" value="NZ_BAABES010000001.1"/>
</dbReference>
<reference evidence="5" key="1">
    <citation type="submission" date="2020-11" db="EMBL/GenBank/DDBJ databases">
        <title>Sequencing the genomes of 1000 actinobacteria strains.</title>
        <authorList>
            <person name="Klenk H.-P."/>
        </authorList>
    </citation>
    <scope>NUCLEOTIDE SEQUENCE</scope>
    <source>
        <strain evidence="5">DSM 43175</strain>
    </source>
</reference>
<dbReference type="InterPro" id="IPR015815">
    <property type="entry name" value="HIBADH-related"/>
</dbReference>
<evidence type="ECO:0000256" key="1">
    <source>
        <dbReference type="ARBA" id="ARBA00009080"/>
    </source>
</evidence>
<comment type="similarity">
    <text evidence="1">Belongs to the HIBADH-related family.</text>
</comment>
<evidence type="ECO:0000259" key="3">
    <source>
        <dbReference type="Pfam" id="PF03446"/>
    </source>
</evidence>
<dbReference type="Pfam" id="PF03446">
    <property type="entry name" value="NAD_binding_2"/>
    <property type="match status" value="1"/>
</dbReference>
<dbReference type="GO" id="GO:0003677">
    <property type="term" value="F:DNA binding"/>
    <property type="evidence" value="ECO:0007669"/>
    <property type="project" value="TreeGrafter"/>
</dbReference>
<name>A0A931DNV3_9ACTN</name>
<dbReference type="GO" id="GO:0140673">
    <property type="term" value="P:transcription elongation-coupled chromatin remodeling"/>
    <property type="evidence" value="ECO:0007669"/>
    <property type="project" value="TreeGrafter"/>
</dbReference>
<feature type="domain" description="NADPH-dependent reductive aminase-like C-terminal" evidence="4">
    <location>
        <begin position="170"/>
        <end position="295"/>
    </location>
</feature>
<protein>
    <submittedName>
        <fullName evidence="5">3-hydroxyisobutyrate dehydrogenase-like beta-hydroxyacid dehydrogenase</fullName>
    </submittedName>
</protein>
<dbReference type="Proteomes" id="UP000614047">
    <property type="component" value="Unassembled WGS sequence"/>
</dbReference>